<evidence type="ECO:0000313" key="2">
    <source>
        <dbReference type="EMBL" id="MEJ8813421.1"/>
    </source>
</evidence>
<feature type="transmembrane region" description="Helical" evidence="1">
    <location>
        <begin position="265"/>
        <end position="284"/>
    </location>
</feature>
<dbReference type="EMBL" id="JBBKZU010000008">
    <property type="protein sequence ID" value="MEJ8813421.1"/>
    <property type="molecule type" value="Genomic_DNA"/>
</dbReference>
<keyword evidence="3" id="KW-1185">Reference proteome</keyword>
<comment type="caution">
    <text evidence="2">The sequence shown here is derived from an EMBL/GenBank/DDBJ whole genome shotgun (WGS) entry which is preliminary data.</text>
</comment>
<accession>A0ABU8VJE7</accession>
<organism evidence="2 3">
    <name type="scientific">Variovorax ureilyticus</name>
    <dbReference type="NCBI Taxonomy" id="1836198"/>
    <lineage>
        <taxon>Bacteria</taxon>
        <taxon>Pseudomonadati</taxon>
        <taxon>Pseudomonadota</taxon>
        <taxon>Betaproteobacteria</taxon>
        <taxon>Burkholderiales</taxon>
        <taxon>Comamonadaceae</taxon>
        <taxon>Variovorax</taxon>
    </lineage>
</organism>
<feature type="transmembrane region" description="Helical" evidence="1">
    <location>
        <begin position="226"/>
        <end position="253"/>
    </location>
</feature>
<keyword evidence="1" id="KW-0812">Transmembrane</keyword>
<name>A0ABU8VJE7_9BURK</name>
<keyword evidence="1" id="KW-0472">Membrane</keyword>
<sequence>MNNKLGLRYERLLLFTAPLSLLSALLLFLAFAASSQEDQVRARCLDAAVEVLQPRVEELIKTFRRPVEKTKLAIDLKQIDYVHDLSVALIPARVGKCGSSIEPQIERWTKMPPEELVPAIKGEAAKLRAVPLQLYGVSMPDKASLSLLGNPVTIAAPTLIQALQFALAPLLMLWLGSLYNTRLREVLLVKESRNLAQLFPHMLNVYPSGRLPEPRRRVRFPNLPRLTICFLYFCTRVALLLMFIGPPVFMYLYGVFLLNIEASPLYLFLPGIVIFLFAITNVAAEAAPAHYTKWFQKGAGEK</sequence>
<protein>
    <submittedName>
        <fullName evidence="2">Uncharacterized protein</fullName>
    </submittedName>
</protein>
<keyword evidence="1" id="KW-1133">Transmembrane helix</keyword>
<evidence type="ECO:0000313" key="3">
    <source>
        <dbReference type="Proteomes" id="UP001365846"/>
    </source>
</evidence>
<proteinExistence type="predicted"/>
<evidence type="ECO:0000256" key="1">
    <source>
        <dbReference type="SAM" id="Phobius"/>
    </source>
</evidence>
<dbReference type="Proteomes" id="UP001365846">
    <property type="component" value="Unassembled WGS sequence"/>
</dbReference>
<feature type="transmembrane region" description="Helical" evidence="1">
    <location>
        <begin position="154"/>
        <end position="175"/>
    </location>
</feature>
<dbReference type="RefSeq" id="WP_340358654.1">
    <property type="nucleotide sequence ID" value="NZ_JBBKZU010000008.1"/>
</dbReference>
<reference evidence="2 3" key="1">
    <citation type="submission" date="2024-03" db="EMBL/GenBank/DDBJ databases">
        <title>Novel species of the genus Variovorax.</title>
        <authorList>
            <person name="Liu Q."/>
            <person name="Xin Y.-H."/>
        </authorList>
    </citation>
    <scope>NUCLEOTIDE SEQUENCE [LARGE SCALE GENOMIC DNA]</scope>
    <source>
        <strain evidence="2 3">KACC 18899</strain>
    </source>
</reference>
<gene>
    <name evidence="2" type="ORF">WKW77_20205</name>
</gene>